<name>A0A0F7LIB3_9GAMM</name>
<evidence type="ECO:0000313" key="2">
    <source>
        <dbReference type="Proteomes" id="UP000034866"/>
    </source>
</evidence>
<sequence length="59" mass="6832">MMTMIQKLINQRRITPEKFCNHIHNVKKDLGLNPLFSRKILPLFIKKPADKSAGSVSQR</sequence>
<proteinExistence type="predicted"/>
<reference evidence="2" key="2">
    <citation type="submission" date="2015-03" db="EMBL/GenBank/DDBJ databases">
        <title>Genome sequence of Azospirillum thiophilum strain DSM 21654T.</title>
        <authorList>
            <person name="Kwak Y."/>
            <person name="Shin J.-H."/>
        </authorList>
    </citation>
    <scope>NUCLEOTIDE SEQUENCE [LARGE SCALE GENOMIC DNA]</scope>
    <source>
        <strain evidence="2">DSM 15199</strain>
    </source>
</reference>
<dbReference type="PATRIC" id="fig|230089.6.peg.620"/>
<dbReference type="AlphaFoldDB" id="A0A0F7LIB3"/>
<dbReference type="KEGG" id="ptt:VY86_02765"/>
<evidence type="ECO:0000313" key="1">
    <source>
        <dbReference type="EMBL" id="AKH62420.1"/>
    </source>
</evidence>
<dbReference type="EMBL" id="CP011104">
    <property type="protein sequence ID" value="AKH62420.1"/>
    <property type="molecule type" value="Genomic_DNA"/>
</dbReference>
<gene>
    <name evidence="1" type="ORF">VY86_02765</name>
</gene>
<reference evidence="1 2" key="1">
    <citation type="journal article" date="2015" name="J. Biotechnol.">
        <title>Complete genome sequence of Photorhabdus temperata subsp. thracensis 39-8(T), an entomopathogenic bacterium for the improved commercial bioinsecticide.</title>
        <authorList>
            <person name="Kwak Y."/>
            <person name="Shin J.H."/>
        </authorList>
    </citation>
    <scope>NUCLEOTIDE SEQUENCE [LARGE SCALE GENOMIC DNA]</scope>
    <source>
        <strain evidence="1 2">DSM 15199</strain>
    </source>
</reference>
<keyword evidence="2" id="KW-1185">Reference proteome</keyword>
<accession>A0A0F7LIB3</accession>
<dbReference type="Proteomes" id="UP000034866">
    <property type="component" value="Chromosome"/>
</dbReference>
<organism evidence="1 2">
    <name type="scientific">Photorhabdus thracensis</name>
    <dbReference type="NCBI Taxonomy" id="230089"/>
    <lineage>
        <taxon>Bacteria</taxon>
        <taxon>Pseudomonadati</taxon>
        <taxon>Pseudomonadota</taxon>
        <taxon>Gammaproteobacteria</taxon>
        <taxon>Enterobacterales</taxon>
        <taxon>Morganellaceae</taxon>
        <taxon>Photorhabdus</taxon>
    </lineage>
</organism>
<protein>
    <submittedName>
        <fullName evidence="1">Uncharacterized protein</fullName>
    </submittedName>
</protein>